<keyword evidence="2" id="KW-0328">Glycosyltransferase</keyword>
<comment type="subcellular location">
    <subcellularLocation>
        <location evidence="1">Membrane</location>
        <topology evidence="1">Multi-pass membrane protein</topology>
    </subcellularLocation>
</comment>
<evidence type="ECO:0000256" key="1">
    <source>
        <dbReference type="ARBA" id="ARBA00004141"/>
    </source>
</evidence>
<dbReference type="Proteomes" id="UP000612585">
    <property type="component" value="Unassembled WGS sequence"/>
</dbReference>
<keyword evidence="6 7" id="KW-0472">Membrane</keyword>
<evidence type="ECO:0000313" key="8">
    <source>
        <dbReference type="EMBL" id="GIJ61468.1"/>
    </source>
</evidence>
<keyword evidence="3 8" id="KW-0808">Transferase</keyword>
<gene>
    <name evidence="8" type="primary">ugtP</name>
    <name evidence="8" type="ORF">Vau01_089840</name>
</gene>
<dbReference type="PANTHER" id="PTHR43867">
    <property type="entry name" value="CELLULOSE SYNTHASE CATALYTIC SUBUNIT A [UDP-FORMING]"/>
    <property type="match status" value="1"/>
</dbReference>
<evidence type="ECO:0000256" key="4">
    <source>
        <dbReference type="ARBA" id="ARBA00022692"/>
    </source>
</evidence>
<dbReference type="InterPro" id="IPR050321">
    <property type="entry name" value="Glycosyltr_2/OpgH_subfam"/>
</dbReference>
<dbReference type="Gene3D" id="3.90.550.10">
    <property type="entry name" value="Spore Coat Polysaccharide Biosynthesis Protein SpsA, Chain A"/>
    <property type="match status" value="1"/>
</dbReference>
<dbReference type="SUPFAM" id="SSF53448">
    <property type="entry name" value="Nucleotide-diphospho-sugar transferases"/>
    <property type="match status" value="1"/>
</dbReference>
<evidence type="ECO:0000256" key="6">
    <source>
        <dbReference type="ARBA" id="ARBA00023136"/>
    </source>
</evidence>
<dbReference type="GO" id="GO:0016758">
    <property type="term" value="F:hexosyltransferase activity"/>
    <property type="evidence" value="ECO:0007669"/>
    <property type="project" value="TreeGrafter"/>
</dbReference>
<keyword evidence="4 7" id="KW-0812">Transmembrane</keyword>
<dbReference type="InterPro" id="IPR029044">
    <property type="entry name" value="Nucleotide-diphossugar_trans"/>
</dbReference>
<feature type="transmembrane region" description="Helical" evidence="7">
    <location>
        <begin position="321"/>
        <end position="342"/>
    </location>
</feature>
<sequence>MALIIVGVALLVAWPVYTVALFVWSARNAAAAGRHRQRVDLAAPNSAQPTTFWIIVPCLNEERVVANTVASALALSGPWGTRTRVLVVDDGSDDATPDVLAGIDHLALHVLRRDLPYARQGKGEALNAAYRYIRDRTEDAQEDPRRVAVGVIDGDGRASANMLAEVSYAMRNPEVGATQSRVRIHNRNRILAAVQDLEFGMVADASQSLRDTLGTVGLGGNGQFARLSALTALGDKPWSKCLVEDLELGLRMHLNGAKVRYLPHASVTQQGLVDGKRLVRQRTRWAQGNLQCARYLPKLMASRRISNAQLGEMVHYLLAPWLNAAGAITLVITWVAAAVTLVESPQDPFLVKTWAELGTAAAVWTGALFAPGLLWAVLHRVKLRDETLPRLLLAALVYPYFLILGLVSTWRAIGRHVARRNTWAKTERLVETPA</sequence>
<dbReference type="RefSeq" id="WP_204006422.1">
    <property type="nucleotide sequence ID" value="NZ_BOPG01000067.1"/>
</dbReference>
<dbReference type="GO" id="GO:0005886">
    <property type="term" value="C:plasma membrane"/>
    <property type="evidence" value="ECO:0007669"/>
    <property type="project" value="TreeGrafter"/>
</dbReference>
<dbReference type="EMBL" id="BOPG01000067">
    <property type="protein sequence ID" value="GIJ61468.1"/>
    <property type="molecule type" value="Genomic_DNA"/>
</dbReference>
<feature type="transmembrane region" description="Helical" evidence="7">
    <location>
        <begin position="354"/>
        <end position="378"/>
    </location>
</feature>
<reference evidence="8" key="1">
    <citation type="submission" date="2021-01" db="EMBL/GenBank/DDBJ databases">
        <title>Whole genome shotgun sequence of Virgisporangium aurantiacum NBRC 16421.</title>
        <authorList>
            <person name="Komaki H."/>
            <person name="Tamura T."/>
        </authorList>
    </citation>
    <scope>NUCLEOTIDE SEQUENCE</scope>
    <source>
        <strain evidence="8">NBRC 16421</strain>
    </source>
</reference>
<protein>
    <submittedName>
        <fullName evidence="8">N-acetyl-glucosamine transferase</fullName>
    </submittedName>
</protein>
<evidence type="ECO:0000256" key="2">
    <source>
        <dbReference type="ARBA" id="ARBA00022676"/>
    </source>
</evidence>
<dbReference type="AlphaFoldDB" id="A0A8J4E4W3"/>
<evidence type="ECO:0000256" key="3">
    <source>
        <dbReference type="ARBA" id="ARBA00022679"/>
    </source>
</evidence>
<evidence type="ECO:0000256" key="5">
    <source>
        <dbReference type="ARBA" id="ARBA00022989"/>
    </source>
</evidence>
<name>A0A8J4E4W3_9ACTN</name>
<evidence type="ECO:0000313" key="9">
    <source>
        <dbReference type="Proteomes" id="UP000612585"/>
    </source>
</evidence>
<evidence type="ECO:0000256" key="7">
    <source>
        <dbReference type="SAM" id="Phobius"/>
    </source>
</evidence>
<comment type="caution">
    <text evidence="8">The sequence shown here is derived from an EMBL/GenBank/DDBJ whole genome shotgun (WGS) entry which is preliminary data.</text>
</comment>
<keyword evidence="9" id="KW-1185">Reference proteome</keyword>
<dbReference type="Pfam" id="PF13641">
    <property type="entry name" value="Glyco_tranf_2_3"/>
    <property type="match status" value="1"/>
</dbReference>
<dbReference type="PANTHER" id="PTHR43867:SF2">
    <property type="entry name" value="CELLULOSE SYNTHASE CATALYTIC SUBUNIT A [UDP-FORMING]"/>
    <property type="match status" value="1"/>
</dbReference>
<organism evidence="8 9">
    <name type="scientific">Virgisporangium aurantiacum</name>
    <dbReference type="NCBI Taxonomy" id="175570"/>
    <lineage>
        <taxon>Bacteria</taxon>
        <taxon>Bacillati</taxon>
        <taxon>Actinomycetota</taxon>
        <taxon>Actinomycetes</taxon>
        <taxon>Micromonosporales</taxon>
        <taxon>Micromonosporaceae</taxon>
        <taxon>Virgisporangium</taxon>
    </lineage>
</organism>
<feature type="transmembrane region" description="Helical" evidence="7">
    <location>
        <begin position="390"/>
        <end position="410"/>
    </location>
</feature>
<keyword evidence="5 7" id="KW-1133">Transmembrane helix</keyword>
<accession>A0A8J4E4W3</accession>
<proteinExistence type="predicted"/>